<dbReference type="Pfam" id="PF09289">
    <property type="entry name" value="FOLN"/>
    <property type="match status" value="1"/>
</dbReference>
<evidence type="ECO:0000256" key="12">
    <source>
        <dbReference type="SAM" id="SignalP"/>
    </source>
</evidence>
<feature type="compositionally biased region" description="Basic and acidic residues" evidence="11">
    <location>
        <begin position="156"/>
        <end position="166"/>
    </location>
</feature>
<dbReference type="GO" id="GO:0005509">
    <property type="term" value="F:calcium ion binding"/>
    <property type="evidence" value="ECO:0007669"/>
    <property type="project" value="InterPro"/>
</dbReference>
<evidence type="ECO:0000256" key="7">
    <source>
        <dbReference type="ARBA" id="ARBA00022743"/>
    </source>
</evidence>
<evidence type="ECO:0000313" key="14">
    <source>
        <dbReference type="Ensembl" id="ENSSTUP00000043535.1"/>
    </source>
</evidence>
<dbReference type="SMART" id="SM00280">
    <property type="entry name" value="KAZAL"/>
    <property type="match status" value="1"/>
</dbReference>
<dbReference type="PROSITE" id="PS00306">
    <property type="entry name" value="CASEIN_ALPHA_BETA"/>
    <property type="match status" value="1"/>
</dbReference>
<reference evidence="14" key="1">
    <citation type="submission" date="2025-08" db="UniProtKB">
        <authorList>
            <consortium name="Ensembl"/>
        </authorList>
    </citation>
    <scope>IDENTIFICATION</scope>
</reference>
<keyword evidence="4" id="KW-0272">Extracellular matrix</keyword>
<dbReference type="Pfam" id="PF07648">
    <property type="entry name" value="Kazal_2"/>
    <property type="match status" value="1"/>
</dbReference>
<dbReference type="PROSITE" id="PS00612">
    <property type="entry name" value="OSTEONECTIN_1"/>
    <property type="match status" value="1"/>
</dbReference>
<dbReference type="SUPFAM" id="SSF100895">
    <property type="entry name" value="Kazal-type serine protease inhibitors"/>
    <property type="match status" value="1"/>
</dbReference>
<organism evidence="14 15">
    <name type="scientific">Salmo trutta</name>
    <name type="common">Brown trout</name>
    <dbReference type="NCBI Taxonomy" id="8032"/>
    <lineage>
        <taxon>Eukaryota</taxon>
        <taxon>Metazoa</taxon>
        <taxon>Chordata</taxon>
        <taxon>Craniata</taxon>
        <taxon>Vertebrata</taxon>
        <taxon>Euteleostomi</taxon>
        <taxon>Actinopterygii</taxon>
        <taxon>Neopterygii</taxon>
        <taxon>Teleostei</taxon>
        <taxon>Protacanthopterygii</taxon>
        <taxon>Salmoniformes</taxon>
        <taxon>Salmonidae</taxon>
        <taxon>Salmoninae</taxon>
        <taxon>Salmo</taxon>
    </lineage>
</organism>
<dbReference type="Pfam" id="PF10591">
    <property type="entry name" value="SPARC_Ca_bdg"/>
    <property type="match status" value="1"/>
</dbReference>
<evidence type="ECO:0000256" key="1">
    <source>
        <dbReference type="ARBA" id="ARBA00004498"/>
    </source>
</evidence>
<comment type="similarity">
    <text evidence="2">Belongs to the SPARC family.</text>
</comment>
<dbReference type="InterPro" id="IPR001999">
    <property type="entry name" value="Osteonectin_CS"/>
</dbReference>
<dbReference type="PANTHER" id="PTHR13866">
    <property type="entry name" value="SPARC OSTEONECTIN"/>
    <property type="match status" value="1"/>
</dbReference>
<dbReference type="FunFam" id="3.30.60.30:FF:000004">
    <property type="entry name" value="SPARC isoform 1"/>
    <property type="match status" value="1"/>
</dbReference>
<dbReference type="AlphaFoldDB" id="A0A673ZA54"/>
<evidence type="ECO:0000256" key="8">
    <source>
        <dbReference type="ARBA" id="ARBA00022837"/>
    </source>
</evidence>
<dbReference type="InterPro" id="IPR036058">
    <property type="entry name" value="Kazal_dom_sf"/>
</dbReference>
<feature type="compositionally biased region" description="Acidic residues" evidence="11">
    <location>
        <begin position="209"/>
        <end position="218"/>
    </location>
</feature>
<proteinExistence type="inferred from homology"/>
<dbReference type="SUPFAM" id="SSF57196">
    <property type="entry name" value="EGF/Laminin"/>
    <property type="match status" value="1"/>
</dbReference>
<dbReference type="InterPro" id="IPR003645">
    <property type="entry name" value="Fol_N"/>
</dbReference>
<feature type="region of interest" description="Disordered" evidence="11">
    <location>
        <begin position="26"/>
        <end position="362"/>
    </location>
</feature>
<reference evidence="14" key="2">
    <citation type="submission" date="2025-09" db="UniProtKB">
        <authorList>
            <consortium name="Ensembl"/>
        </authorList>
    </citation>
    <scope>IDENTIFICATION</scope>
</reference>
<keyword evidence="7" id="KW-0494">Milk protein</keyword>
<feature type="compositionally biased region" description="Acidic residues" evidence="11">
    <location>
        <begin position="116"/>
        <end position="155"/>
    </location>
</feature>
<dbReference type="SUPFAM" id="SSF47473">
    <property type="entry name" value="EF-hand"/>
    <property type="match status" value="1"/>
</dbReference>
<keyword evidence="10" id="KW-0325">Glycoprotein</keyword>
<evidence type="ECO:0000259" key="13">
    <source>
        <dbReference type="PROSITE" id="PS51465"/>
    </source>
</evidence>
<feature type="compositionally biased region" description="Basic residues" evidence="11">
    <location>
        <begin position="316"/>
        <end position="331"/>
    </location>
</feature>
<keyword evidence="8" id="KW-0106">Calcium</keyword>
<dbReference type="GO" id="GO:0005615">
    <property type="term" value="C:extracellular space"/>
    <property type="evidence" value="ECO:0007669"/>
    <property type="project" value="InterPro"/>
</dbReference>
<evidence type="ECO:0000256" key="6">
    <source>
        <dbReference type="ARBA" id="ARBA00022729"/>
    </source>
</evidence>
<feature type="signal peptide" evidence="12">
    <location>
        <begin position="1"/>
        <end position="21"/>
    </location>
</feature>
<keyword evidence="15" id="KW-1185">Reference proteome</keyword>
<evidence type="ECO:0000256" key="11">
    <source>
        <dbReference type="SAM" id="MobiDB-lite"/>
    </source>
</evidence>
<keyword evidence="6 12" id="KW-0732">Signal</keyword>
<dbReference type="Gene3D" id="1.10.238.10">
    <property type="entry name" value="EF-hand"/>
    <property type="match status" value="1"/>
</dbReference>
<comment type="subcellular location">
    <subcellularLocation>
        <location evidence="1">Secreted</location>
        <location evidence="1">Extracellular space</location>
        <location evidence="1">Extracellular matrix</location>
    </subcellularLocation>
</comment>
<evidence type="ECO:0000256" key="4">
    <source>
        <dbReference type="ARBA" id="ARBA00022530"/>
    </source>
</evidence>
<gene>
    <name evidence="14" type="primary">sparcl1</name>
</gene>
<dbReference type="PROSITE" id="PS00018">
    <property type="entry name" value="EF_HAND_1"/>
    <property type="match status" value="1"/>
</dbReference>
<sequence length="646" mass="73411">MKNRLLFLCLLASAFAVSVKGKPHDKHQALSKSSHTAKEKDIVPDEANEGEVLPTFMTFESSSQEQEDEDMSYEDNANVNLGPSNEEGVFEVSDSGERSTPVLLSDKALVDLLQGESEEEEETQSEEEEGEEAEGDLEKEEEDEEVVEVEEEVDVEAEKEAEKVEAMADEEESVEDEETGEEEEEPVVGDRGVKQEAEVEETYSNTEPEIPEDLDYAGDSDNTQPLETELEEGKPLAEDAQLLLNKEEEAKVEEKEEQVSKEDEIPTATDDYESQQDIQDTETKNSVDLDGTRLAVEGGEEKEEKNLNESASHTLGKARKQRKNQRVRKHPPQRDEAPPGEGVPDHQGDEGEKEHYRTTDNAVYKPKRRRAGKWAPLVGMNPVQIRATVDLYPSARPSLAASLYKPQASAADPCENFRCKRGKTCKLNEEKKPMCVCQEPSACPQSVTDYDHVCGTNNVTYDTSCELFATKCNLEGSKRGHRLHLDYTGPCKFIAPCMNGELVQFPLRMRDWLKNVLLQLYEHDSMYPGFLTPKQRIRVRKIHESERRLHAGDHPIELLAQDFEKNYNMYIYPVHWQFAQMDQHPSDRFLSHSELAPLRVPLVPMEHCTSRFFQECDADKDKQVSFREWAHCFGIKDEDMDVNLLF</sequence>
<keyword evidence="3" id="KW-0964">Secreted</keyword>
<dbReference type="FunFam" id="1.10.238.10:FF:000068">
    <property type="entry name" value="SPARC isoform 1"/>
    <property type="match status" value="1"/>
</dbReference>
<dbReference type="PANTHER" id="PTHR13866:SF25">
    <property type="entry name" value="SPARC-LIKE 1"/>
    <property type="match status" value="1"/>
</dbReference>
<evidence type="ECO:0000256" key="2">
    <source>
        <dbReference type="ARBA" id="ARBA00006404"/>
    </source>
</evidence>
<dbReference type="GO" id="GO:0005518">
    <property type="term" value="F:collagen binding"/>
    <property type="evidence" value="ECO:0007669"/>
    <property type="project" value="TreeGrafter"/>
</dbReference>
<feature type="compositionally biased region" description="Basic and acidic residues" evidence="11">
    <location>
        <begin position="245"/>
        <end position="264"/>
    </location>
</feature>
<dbReference type="PROSITE" id="PS51465">
    <property type="entry name" value="KAZAL_2"/>
    <property type="match status" value="1"/>
</dbReference>
<dbReference type="InterPro" id="IPR031305">
    <property type="entry name" value="Casein_CS"/>
</dbReference>
<evidence type="ECO:0000256" key="3">
    <source>
        <dbReference type="ARBA" id="ARBA00022525"/>
    </source>
</evidence>
<name>A0A673ZA54_SALTR</name>
<feature type="domain" description="Kazal-like" evidence="13">
    <location>
        <begin position="436"/>
        <end position="493"/>
    </location>
</feature>
<feature type="compositionally biased region" description="Basic and acidic residues" evidence="11">
    <location>
        <begin position="281"/>
        <end position="291"/>
    </location>
</feature>
<evidence type="ECO:0000256" key="9">
    <source>
        <dbReference type="ARBA" id="ARBA00023157"/>
    </source>
</evidence>
<dbReference type="InterPro" id="IPR011992">
    <property type="entry name" value="EF-hand-dom_pair"/>
</dbReference>
<dbReference type="Proteomes" id="UP000472277">
    <property type="component" value="Chromosome 4"/>
</dbReference>
<feature type="chain" id="PRO_5025688724" evidence="12">
    <location>
        <begin position="22"/>
        <end position="646"/>
    </location>
</feature>
<dbReference type="InterPro" id="IPR002350">
    <property type="entry name" value="Kazal_dom"/>
</dbReference>
<dbReference type="Gene3D" id="3.30.60.30">
    <property type="match status" value="1"/>
</dbReference>
<keyword evidence="5" id="KW-0479">Metal-binding</keyword>
<dbReference type="SMART" id="SM00274">
    <property type="entry name" value="FOLN"/>
    <property type="match status" value="1"/>
</dbReference>
<dbReference type="GeneTree" id="ENSGT00510000046787"/>
<dbReference type="InterPro" id="IPR018247">
    <property type="entry name" value="EF_Hand_1_Ca_BS"/>
</dbReference>
<feature type="compositionally biased region" description="Acidic residues" evidence="11">
    <location>
        <begin position="167"/>
        <end position="187"/>
    </location>
</feature>
<dbReference type="InterPro" id="IPR015369">
    <property type="entry name" value="Follistatin/Osteonectin_EGF"/>
</dbReference>
<evidence type="ECO:0000313" key="15">
    <source>
        <dbReference type="Proteomes" id="UP000472277"/>
    </source>
</evidence>
<protein>
    <submittedName>
        <fullName evidence="14">SPARC-like 1</fullName>
    </submittedName>
</protein>
<dbReference type="Ensembl" id="ENSSTUT00000045448.1">
    <property type="protein sequence ID" value="ENSSTUP00000043535.1"/>
    <property type="gene ID" value="ENSSTUG00000018389.1"/>
</dbReference>
<dbReference type="GO" id="GO:0050840">
    <property type="term" value="F:extracellular matrix binding"/>
    <property type="evidence" value="ECO:0007669"/>
    <property type="project" value="TreeGrafter"/>
</dbReference>
<dbReference type="InterPro" id="IPR019577">
    <property type="entry name" value="SPARC/Testican_Ca-bd-dom"/>
</dbReference>
<feature type="compositionally biased region" description="Basic and acidic residues" evidence="11">
    <location>
        <begin position="332"/>
        <end position="358"/>
    </location>
</feature>
<accession>A0A673ZA54</accession>
<evidence type="ECO:0000256" key="10">
    <source>
        <dbReference type="ARBA" id="ARBA00023180"/>
    </source>
</evidence>
<evidence type="ECO:0000256" key="5">
    <source>
        <dbReference type="ARBA" id="ARBA00022723"/>
    </source>
</evidence>
<keyword evidence="9" id="KW-1015">Disulfide bond</keyword>
<dbReference type="PROSITE" id="PS00613">
    <property type="entry name" value="OSTEONECTIN_2"/>
    <property type="match status" value="1"/>
</dbReference>